<sequence length="747" mass="80181">MKRGLRSALAGIGLAVIASFSIVGGLQYLLSSKTTTVLAGGRDNQAWTFYQLSGEHQRLHVALLEAVTGTGTPNAALRRYEVFVSRLNIVNDGAYRAMFKDQPFYENAMAELGRFVSETDRLLERSPALNSEVLTELLHRMPALREPVQAMLLGINAEIAGDAAKRWAEINEMQRLTTLATVIQAALSLIFAGLAAWYIAQSIRSRRKLLQLTETLDLAKQDAEAASRAKSEFLANISHEIRTPLNGVMGLLGLLVDSRLAPEPQSHARSALRSAENLLTIVNDILDLSKLEAGRIVLESEDFLLTQPAEDVVSILHPKAQENGNELSYTIAPDTRLSLHGDVGRIRQVLFNLVGNAVKFTQQGNIHIRFSTTQPDPDSILLTVDVSDTGIGIPPDFIGRLFERFSQADGSTTRRYGGTGLGLAICRQLCLLLGGDIGARSEVGKGSTFTFTVKCRPGPDNAILSVPEPQATLRETGPLRILVVDDVPVNRTLLTGLLARKQHMVDTATNGQEAVIAVAKAAPPYDLVLMDIQMPVMDGCSATEAIRALPSPLGKTRVIAVTAHAMAGDRERYIGVGMNDYVSKPVRPGDLFSAIDRVASELPAYPPASAPASGPPSPPPPPPSPPVDAFTATPLLDQGMLDQLHDCLDQEDLTDMFALFPGQARLQADEIDAAIANADPAAVKRAAHGMKGANANLGAQRIAAIAREIEVSAGDFEQAARLVALVRAQIAPTHEALGVQLKTEPAD</sequence>
<dbReference type="InterPro" id="IPR011006">
    <property type="entry name" value="CheY-like_superfamily"/>
</dbReference>
<dbReference type="InterPro" id="IPR004358">
    <property type="entry name" value="Sig_transdc_His_kin-like_C"/>
</dbReference>
<accession>A0A512DM26</accession>
<dbReference type="PANTHER" id="PTHR45339">
    <property type="entry name" value="HYBRID SIGNAL TRANSDUCTION HISTIDINE KINASE J"/>
    <property type="match status" value="1"/>
</dbReference>
<evidence type="ECO:0000259" key="21">
    <source>
        <dbReference type="PROSITE" id="PS50110"/>
    </source>
</evidence>
<name>A0A512DM26_9PROT</name>
<dbReference type="FunFam" id="1.10.287.130:FF:000002">
    <property type="entry name" value="Two-component osmosensing histidine kinase"/>
    <property type="match status" value="1"/>
</dbReference>
<dbReference type="InterPro" id="IPR001789">
    <property type="entry name" value="Sig_transdc_resp-reg_receiver"/>
</dbReference>
<feature type="domain" description="Response regulatory" evidence="21">
    <location>
        <begin position="480"/>
        <end position="599"/>
    </location>
</feature>
<keyword evidence="8" id="KW-0547">Nucleotide-binding</keyword>
<feature type="region of interest" description="Disordered" evidence="18">
    <location>
        <begin position="605"/>
        <end position="631"/>
    </location>
</feature>
<dbReference type="InterPro" id="IPR008207">
    <property type="entry name" value="Sig_transdc_His_kin_Hpt_dom"/>
</dbReference>
<keyword evidence="7 19" id="KW-0812">Transmembrane</keyword>
<evidence type="ECO:0000313" key="24">
    <source>
        <dbReference type="Proteomes" id="UP000321523"/>
    </source>
</evidence>
<keyword evidence="6" id="KW-0808">Transferase</keyword>
<organism evidence="23 24">
    <name type="scientific">Skermanella aerolata</name>
    <dbReference type="NCBI Taxonomy" id="393310"/>
    <lineage>
        <taxon>Bacteria</taxon>
        <taxon>Pseudomonadati</taxon>
        <taxon>Pseudomonadota</taxon>
        <taxon>Alphaproteobacteria</taxon>
        <taxon>Rhodospirillales</taxon>
        <taxon>Azospirillaceae</taxon>
        <taxon>Skermanella</taxon>
    </lineage>
</organism>
<feature type="transmembrane region" description="Helical" evidence="19">
    <location>
        <begin position="179"/>
        <end position="200"/>
    </location>
</feature>
<evidence type="ECO:0000256" key="4">
    <source>
        <dbReference type="ARBA" id="ARBA00022475"/>
    </source>
</evidence>
<feature type="modified residue" description="Phosphohistidine" evidence="16">
    <location>
        <position position="688"/>
    </location>
</feature>
<protein>
    <recommendedName>
        <fullName evidence="15">Sensory/regulatory protein RpfC</fullName>
        <ecNumber evidence="3">2.7.13.3</ecNumber>
    </recommendedName>
</protein>
<dbReference type="Pfam" id="PF01627">
    <property type="entry name" value="Hpt"/>
    <property type="match status" value="1"/>
</dbReference>
<dbReference type="SMART" id="SM00387">
    <property type="entry name" value="HATPase_c"/>
    <property type="match status" value="1"/>
</dbReference>
<evidence type="ECO:0000259" key="22">
    <source>
        <dbReference type="PROSITE" id="PS50894"/>
    </source>
</evidence>
<dbReference type="GO" id="GO:0000155">
    <property type="term" value="F:phosphorelay sensor kinase activity"/>
    <property type="evidence" value="ECO:0007669"/>
    <property type="project" value="InterPro"/>
</dbReference>
<dbReference type="GO" id="GO:0005886">
    <property type="term" value="C:plasma membrane"/>
    <property type="evidence" value="ECO:0007669"/>
    <property type="project" value="UniProtKB-SubCell"/>
</dbReference>
<dbReference type="SUPFAM" id="SSF47226">
    <property type="entry name" value="Histidine-containing phosphotransfer domain, HPT domain"/>
    <property type="match status" value="1"/>
</dbReference>
<dbReference type="Pfam" id="PF00512">
    <property type="entry name" value="HisKA"/>
    <property type="match status" value="1"/>
</dbReference>
<keyword evidence="4" id="KW-1003">Cell membrane</keyword>
<evidence type="ECO:0000256" key="1">
    <source>
        <dbReference type="ARBA" id="ARBA00000085"/>
    </source>
</evidence>
<keyword evidence="11 19" id="KW-1133">Transmembrane helix</keyword>
<dbReference type="SUPFAM" id="SSF52172">
    <property type="entry name" value="CheY-like"/>
    <property type="match status" value="1"/>
</dbReference>
<dbReference type="AlphaFoldDB" id="A0A512DM26"/>
<keyword evidence="13 19" id="KW-0472">Membrane</keyword>
<keyword evidence="10" id="KW-0067">ATP-binding</keyword>
<feature type="domain" description="Histidine kinase" evidence="20">
    <location>
        <begin position="236"/>
        <end position="457"/>
    </location>
</feature>
<evidence type="ECO:0000256" key="10">
    <source>
        <dbReference type="ARBA" id="ARBA00022840"/>
    </source>
</evidence>
<dbReference type="Gene3D" id="3.40.50.2300">
    <property type="match status" value="1"/>
</dbReference>
<dbReference type="PROSITE" id="PS50110">
    <property type="entry name" value="RESPONSE_REGULATORY"/>
    <property type="match status" value="1"/>
</dbReference>
<dbReference type="OrthoDB" id="9810730at2"/>
<dbReference type="EMBL" id="BJYZ01000006">
    <property type="protein sequence ID" value="GEO37527.1"/>
    <property type="molecule type" value="Genomic_DNA"/>
</dbReference>
<dbReference type="CDD" id="cd16922">
    <property type="entry name" value="HATPase_EvgS-ArcB-TorS-like"/>
    <property type="match status" value="1"/>
</dbReference>
<dbReference type="PRINTS" id="PR00344">
    <property type="entry name" value="BCTRLSENSOR"/>
</dbReference>
<dbReference type="SMART" id="SM00388">
    <property type="entry name" value="HisKA"/>
    <property type="match status" value="1"/>
</dbReference>
<dbReference type="PROSITE" id="PS50109">
    <property type="entry name" value="HIS_KIN"/>
    <property type="match status" value="1"/>
</dbReference>
<evidence type="ECO:0000256" key="5">
    <source>
        <dbReference type="ARBA" id="ARBA00022553"/>
    </source>
</evidence>
<evidence type="ECO:0000256" key="18">
    <source>
        <dbReference type="SAM" id="MobiDB-lite"/>
    </source>
</evidence>
<dbReference type="PROSITE" id="PS50894">
    <property type="entry name" value="HPT"/>
    <property type="match status" value="1"/>
</dbReference>
<dbReference type="RefSeq" id="WP_052830910.1">
    <property type="nucleotide sequence ID" value="NZ_BJYZ01000006.1"/>
</dbReference>
<evidence type="ECO:0000256" key="16">
    <source>
        <dbReference type="PROSITE-ProRule" id="PRU00110"/>
    </source>
</evidence>
<feature type="modified residue" description="4-aspartylphosphate" evidence="17">
    <location>
        <position position="531"/>
    </location>
</feature>
<evidence type="ECO:0000256" key="17">
    <source>
        <dbReference type="PROSITE-ProRule" id="PRU00169"/>
    </source>
</evidence>
<dbReference type="Proteomes" id="UP000321523">
    <property type="component" value="Unassembled WGS sequence"/>
</dbReference>
<dbReference type="Gene3D" id="3.30.565.10">
    <property type="entry name" value="Histidine kinase-like ATPase, C-terminal domain"/>
    <property type="match status" value="1"/>
</dbReference>
<dbReference type="Pfam" id="PF00072">
    <property type="entry name" value="Response_reg"/>
    <property type="match status" value="1"/>
</dbReference>
<dbReference type="Gene3D" id="1.20.120.160">
    <property type="entry name" value="HPT domain"/>
    <property type="match status" value="1"/>
</dbReference>
<dbReference type="EC" id="2.7.13.3" evidence="3"/>
<dbReference type="InterPro" id="IPR003661">
    <property type="entry name" value="HisK_dim/P_dom"/>
</dbReference>
<proteinExistence type="predicted"/>
<dbReference type="SUPFAM" id="SSF47384">
    <property type="entry name" value="Homodimeric domain of signal transducing histidine kinase"/>
    <property type="match status" value="1"/>
</dbReference>
<dbReference type="CDD" id="cd17546">
    <property type="entry name" value="REC_hyHK_CKI1_RcsC-like"/>
    <property type="match status" value="1"/>
</dbReference>
<dbReference type="GO" id="GO:0005524">
    <property type="term" value="F:ATP binding"/>
    <property type="evidence" value="ECO:0007669"/>
    <property type="project" value="UniProtKB-KW"/>
</dbReference>
<evidence type="ECO:0000313" key="23">
    <source>
        <dbReference type="EMBL" id="GEO37527.1"/>
    </source>
</evidence>
<evidence type="ECO:0000256" key="8">
    <source>
        <dbReference type="ARBA" id="ARBA00022741"/>
    </source>
</evidence>
<dbReference type="PANTHER" id="PTHR45339:SF1">
    <property type="entry name" value="HYBRID SIGNAL TRANSDUCTION HISTIDINE KINASE J"/>
    <property type="match status" value="1"/>
</dbReference>
<evidence type="ECO:0000256" key="7">
    <source>
        <dbReference type="ARBA" id="ARBA00022692"/>
    </source>
</evidence>
<evidence type="ECO:0000259" key="20">
    <source>
        <dbReference type="PROSITE" id="PS50109"/>
    </source>
</evidence>
<dbReference type="SMART" id="SM00448">
    <property type="entry name" value="REC"/>
    <property type="match status" value="1"/>
</dbReference>
<gene>
    <name evidence="23" type="ORF">SAE02_16750</name>
</gene>
<dbReference type="InterPro" id="IPR036641">
    <property type="entry name" value="HPT_dom_sf"/>
</dbReference>
<feature type="compositionally biased region" description="Pro residues" evidence="18">
    <location>
        <begin position="605"/>
        <end position="626"/>
    </location>
</feature>
<evidence type="ECO:0000256" key="19">
    <source>
        <dbReference type="SAM" id="Phobius"/>
    </source>
</evidence>
<evidence type="ECO:0000256" key="15">
    <source>
        <dbReference type="ARBA" id="ARBA00068150"/>
    </source>
</evidence>
<dbReference type="Pfam" id="PF02518">
    <property type="entry name" value="HATPase_c"/>
    <property type="match status" value="1"/>
</dbReference>
<evidence type="ECO:0000256" key="3">
    <source>
        <dbReference type="ARBA" id="ARBA00012438"/>
    </source>
</evidence>
<keyword evidence="5 17" id="KW-0597">Phosphoprotein</keyword>
<evidence type="ECO:0000256" key="11">
    <source>
        <dbReference type="ARBA" id="ARBA00022989"/>
    </source>
</evidence>
<dbReference type="Gene3D" id="1.10.287.130">
    <property type="match status" value="1"/>
</dbReference>
<reference evidence="23 24" key="1">
    <citation type="submission" date="2019-07" db="EMBL/GenBank/DDBJ databases">
        <title>Whole genome shotgun sequence of Skermanella aerolata NBRC 106429.</title>
        <authorList>
            <person name="Hosoyama A."/>
            <person name="Uohara A."/>
            <person name="Ohji S."/>
            <person name="Ichikawa N."/>
        </authorList>
    </citation>
    <scope>NUCLEOTIDE SEQUENCE [LARGE SCALE GENOMIC DNA]</scope>
    <source>
        <strain evidence="23 24">NBRC 106429</strain>
    </source>
</reference>
<evidence type="ECO:0000256" key="6">
    <source>
        <dbReference type="ARBA" id="ARBA00022679"/>
    </source>
</evidence>
<evidence type="ECO:0000256" key="13">
    <source>
        <dbReference type="ARBA" id="ARBA00023136"/>
    </source>
</evidence>
<comment type="caution">
    <text evidence="23">The sequence shown here is derived from an EMBL/GenBank/DDBJ whole genome shotgun (WGS) entry which is preliminary data.</text>
</comment>
<dbReference type="InterPro" id="IPR005467">
    <property type="entry name" value="His_kinase_dom"/>
</dbReference>
<comment type="subunit">
    <text evidence="14">At low DSF concentrations, interacts with RpfF.</text>
</comment>
<keyword evidence="12" id="KW-0902">Two-component regulatory system</keyword>
<comment type="catalytic activity">
    <reaction evidence="1">
        <text>ATP + protein L-histidine = ADP + protein N-phospho-L-histidine.</text>
        <dbReference type="EC" id="2.7.13.3"/>
    </reaction>
</comment>
<keyword evidence="9" id="KW-0418">Kinase</keyword>
<comment type="subcellular location">
    <subcellularLocation>
        <location evidence="2">Cell membrane</location>
        <topology evidence="2">Multi-pass membrane protein</topology>
    </subcellularLocation>
</comment>
<evidence type="ECO:0000256" key="12">
    <source>
        <dbReference type="ARBA" id="ARBA00023012"/>
    </source>
</evidence>
<dbReference type="SUPFAM" id="SSF55874">
    <property type="entry name" value="ATPase domain of HSP90 chaperone/DNA topoisomerase II/histidine kinase"/>
    <property type="match status" value="1"/>
</dbReference>
<evidence type="ECO:0000256" key="2">
    <source>
        <dbReference type="ARBA" id="ARBA00004651"/>
    </source>
</evidence>
<keyword evidence="24" id="KW-1185">Reference proteome</keyword>
<dbReference type="FunFam" id="3.30.565.10:FF:000010">
    <property type="entry name" value="Sensor histidine kinase RcsC"/>
    <property type="match status" value="1"/>
</dbReference>
<dbReference type="InterPro" id="IPR003594">
    <property type="entry name" value="HATPase_dom"/>
</dbReference>
<dbReference type="InterPro" id="IPR036097">
    <property type="entry name" value="HisK_dim/P_sf"/>
</dbReference>
<dbReference type="InterPro" id="IPR036890">
    <property type="entry name" value="HATPase_C_sf"/>
</dbReference>
<dbReference type="CDD" id="cd00082">
    <property type="entry name" value="HisKA"/>
    <property type="match status" value="1"/>
</dbReference>
<evidence type="ECO:0000256" key="14">
    <source>
        <dbReference type="ARBA" id="ARBA00064003"/>
    </source>
</evidence>
<feature type="domain" description="HPt" evidence="22">
    <location>
        <begin position="649"/>
        <end position="740"/>
    </location>
</feature>
<evidence type="ECO:0000256" key="9">
    <source>
        <dbReference type="ARBA" id="ARBA00022777"/>
    </source>
</evidence>